<dbReference type="AlphaFoldDB" id="A0A093BX67"/>
<feature type="non-terminal residue" evidence="1">
    <location>
        <position position="1"/>
    </location>
</feature>
<reference evidence="1 2" key="1">
    <citation type="submission" date="2014-04" db="EMBL/GenBank/DDBJ databases">
        <title>Genome evolution of avian class.</title>
        <authorList>
            <person name="Zhang G."/>
            <person name="Li C."/>
        </authorList>
    </citation>
    <scope>NUCLEOTIDE SEQUENCE [LARGE SCALE GENOMIC DNA]</scope>
    <source>
        <strain evidence="1">BGI_N339</strain>
    </source>
</reference>
<dbReference type="Proteomes" id="UP000053149">
    <property type="component" value="Unassembled WGS sequence"/>
</dbReference>
<organism evidence="1 2">
    <name type="scientific">Pterocles gutturalis</name>
    <name type="common">yellow-throated sandgrouse</name>
    <dbReference type="NCBI Taxonomy" id="240206"/>
    <lineage>
        <taxon>Eukaryota</taxon>
        <taxon>Metazoa</taxon>
        <taxon>Chordata</taxon>
        <taxon>Craniata</taxon>
        <taxon>Vertebrata</taxon>
        <taxon>Euteleostomi</taxon>
        <taxon>Archelosauria</taxon>
        <taxon>Archosauria</taxon>
        <taxon>Dinosauria</taxon>
        <taxon>Saurischia</taxon>
        <taxon>Theropoda</taxon>
        <taxon>Coelurosauria</taxon>
        <taxon>Aves</taxon>
        <taxon>Neognathae</taxon>
        <taxon>Neoaves</taxon>
        <taxon>Columbimorphae</taxon>
        <taxon>Pterocliformes</taxon>
        <taxon>Pteroclidae</taxon>
        <taxon>Pterocles</taxon>
    </lineage>
</organism>
<protein>
    <submittedName>
        <fullName evidence="1">Uncharacterized protein</fullName>
    </submittedName>
</protein>
<proteinExistence type="predicted"/>
<evidence type="ECO:0000313" key="1">
    <source>
        <dbReference type="EMBL" id="KFV08310.1"/>
    </source>
</evidence>
<name>A0A093BX67_9AVES</name>
<feature type="non-terminal residue" evidence="1">
    <location>
        <position position="34"/>
    </location>
</feature>
<gene>
    <name evidence="1" type="ORF">N339_11992</name>
</gene>
<accession>A0A093BX67</accession>
<evidence type="ECO:0000313" key="2">
    <source>
        <dbReference type="Proteomes" id="UP000053149"/>
    </source>
</evidence>
<sequence>CGCLDTQSHIAKLPQKIRRSPLEPYLGLNQELWM</sequence>
<dbReference type="EMBL" id="KL234975">
    <property type="protein sequence ID" value="KFV08310.1"/>
    <property type="molecule type" value="Genomic_DNA"/>
</dbReference>
<keyword evidence="2" id="KW-1185">Reference proteome</keyword>